<name>A0A926I9M1_9FIRM</name>
<evidence type="ECO:0000313" key="2">
    <source>
        <dbReference type="Proteomes" id="UP000655830"/>
    </source>
</evidence>
<comment type="caution">
    <text evidence="1">The sequence shown here is derived from an EMBL/GenBank/DDBJ whole genome shotgun (WGS) entry which is preliminary data.</text>
</comment>
<reference evidence="1" key="1">
    <citation type="submission" date="2020-08" db="EMBL/GenBank/DDBJ databases">
        <title>Genome public.</title>
        <authorList>
            <person name="Liu C."/>
            <person name="Sun Q."/>
        </authorList>
    </citation>
    <scope>NUCLEOTIDE SEQUENCE</scope>
    <source>
        <strain evidence="1">NSJ-12</strain>
    </source>
</reference>
<accession>A0A926I9M1</accession>
<gene>
    <name evidence="1" type="ORF">H8718_10400</name>
</gene>
<dbReference type="EMBL" id="JACRSY010000015">
    <property type="protein sequence ID" value="MBC8579935.1"/>
    <property type="molecule type" value="Genomic_DNA"/>
</dbReference>
<protein>
    <submittedName>
        <fullName evidence="1">Uncharacterized protein</fullName>
    </submittedName>
</protein>
<organism evidence="1 2">
    <name type="scientific">Zhenhengia yiwuensis</name>
    <dbReference type="NCBI Taxonomy" id="2763666"/>
    <lineage>
        <taxon>Bacteria</taxon>
        <taxon>Bacillati</taxon>
        <taxon>Bacillota</taxon>
        <taxon>Clostridia</taxon>
        <taxon>Lachnospirales</taxon>
        <taxon>Lachnospiraceae</taxon>
        <taxon>Zhenhengia</taxon>
    </lineage>
</organism>
<dbReference type="Proteomes" id="UP000655830">
    <property type="component" value="Unassembled WGS sequence"/>
</dbReference>
<keyword evidence="2" id="KW-1185">Reference proteome</keyword>
<dbReference type="RefSeq" id="WP_249332832.1">
    <property type="nucleotide sequence ID" value="NZ_JACRSY010000015.1"/>
</dbReference>
<dbReference type="AlphaFoldDB" id="A0A926I9M1"/>
<sequence length="93" mass="10638">MEKIDNPQEIYFSKMGMDTVLVILNDEVVNPKWNREPHDVGVDETITLEDIQKQFPYPGLLVIAESPLSGAIYRWGNYSDMAWWQVGTMAGYA</sequence>
<proteinExistence type="predicted"/>
<evidence type="ECO:0000313" key="1">
    <source>
        <dbReference type="EMBL" id="MBC8579935.1"/>
    </source>
</evidence>